<feature type="compositionally biased region" description="Pro residues" evidence="2">
    <location>
        <begin position="59"/>
        <end position="89"/>
    </location>
</feature>
<evidence type="ECO:0000256" key="1">
    <source>
        <dbReference type="SAM" id="Coils"/>
    </source>
</evidence>
<feature type="region of interest" description="Disordered" evidence="2">
    <location>
        <begin position="40"/>
        <end position="94"/>
    </location>
</feature>
<keyword evidence="5" id="KW-1185">Reference proteome</keyword>
<feature type="domain" description="LytR/CpsA/Psr regulator C-terminal" evidence="3">
    <location>
        <begin position="188"/>
        <end position="241"/>
    </location>
</feature>
<dbReference type="EMBL" id="FMZX01000007">
    <property type="protein sequence ID" value="SDD34942.1"/>
    <property type="molecule type" value="Genomic_DNA"/>
</dbReference>
<dbReference type="AlphaFoldDB" id="A0A1G6U0K5"/>
<dbReference type="RefSeq" id="WP_143018132.1">
    <property type="nucleotide sequence ID" value="NZ_FMZX01000007.1"/>
</dbReference>
<gene>
    <name evidence="4" type="ORF">SAMN04487779_10078</name>
</gene>
<accession>A0A1G6U0K5</accession>
<evidence type="ECO:0000313" key="5">
    <source>
        <dbReference type="Proteomes" id="UP000198925"/>
    </source>
</evidence>
<keyword evidence="1" id="KW-0175">Coiled coil</keyword>
<sequence>MSRRSPAPPLLRPQKRSWLGPTGLLLGLAGLAGGVVLGLGLRSEPSPAPVPGPSAMVAPAPPPVAAPPAPETPPPMPSRAAAPPLPSGPSPAELAAQRAALQAEVAAEQARLDGLRQARVALETELAGLRRDLTASRREAAQAAAAPPPVLGAPPRPLRLPESVAAPVLPAGGARVFIHLRAGSAAAASAAAELAPQLREAGFDIAEVRSVGATPSQRVVRYFHGEDAAAAARLAGRLGRGWAIQDFRNFEPTPSPQTLEIWLPDR</sequence>
<name>A0A1G6U0K5_9PROT</name>
<dbReference type="Proteomes" id="UP000198925">
    <property type="component" value="Unassembled WGS sequence"/>
</dbReference>
<feature type="coiled-coil region" evidence="1">
    <location>
        <begin position="98"/>
        <end position="139"/>
    </location>
</feature>
<proteinExistence type="predicted"/>
<evidence type="ECO:0000256" key="2">
    <source>
        <dbReference type="SAM" id="MobiDB-lite"/>
    </source>
</evidence>
<organism evidence="4 5">
    <name type="scientific">Belnapia rosea</name>
    <dbReference type="NCBI Taxonomy" id="938405"/>
    <lineage>
        <taxon>Bacteria</taxon>
        <taxon>Pseudomonadati</taxon>
        <taxon>Pseudomonadota</taxon>
        <taxon>Alphaproteobacteria</taxon>
        <taxon>Acetobacterales</taxon>
        <taxon>Roseomonadaceae</taxon>
        <taxon>Belnapia</taxon>
    </lineage>
</organism>
<dbReference type="InterPro" id="IPR027381">
    <property type="entry name" value="LytR/CpsA/Psr_C"/>
</dbReference>
<dbReference type="Pfam" id="PF13399">
    <property type="entry name" value="LytR_C"/>
    <property type="match status" value="1"/>
</dbReference>
<evidence type="ECO:0000313" key="4">
    <source>
        <dbReference type="EMBL" id="SDD34942.1"/>
    </source>
</evidence>
<dbReference type="STRING" id="938405.SAMN02927895_00183"/>
<protein>
    <submittedName>
        <fullName evidence="4">LytR cell envelope-related transcriptional attenuator</fullName>
    </submittedName>
</protein>
<reference evidence="4 5" key="1">
    <citation type="submission" date="2016-10" db="EMBL/GenBank/DDBJ databases">
        <authorList>
            <person name="de Groot N.N."/>
        </authorList>
    </citation>
    <scope>NUCLEOTIDE SEQUENCE [LARGE SCALE GENOMIC DNA]</scope>
    <source>
        <strain evidence="4 5">CPCC 100156</strain>
    </source>
</reference>
<evidence type="ECO:0000259" key="3">
    <source>
        <dbReference type="Pfam" id="PF13399"/>
    </source>
</evidence>